<reference evidence="12 13" key="1">
    <citation type="journal article" date="2009" name="Int. J. Syst. Evol. Microbiol.">
        <title>Paenibacillus contaminans sp. nov., isolated from a contaminated laboratory plate.</title>
        <authorList>
            <person name="Chou J.H."/>
            <person name="Lee J.H."/>
            <person name="Lin M.C."/>
            <person name="Chang P.S."/>
            <person name="Arun A.B."/>
            <person name="Young C.C."/>
            <person name="Chen W.M."/>
        </authorList>
    </citation>
    <scope>NUCLEOTIDE SEQUENCE [LARGE SCALE GENOMIC DNA]</scope>
    <source>
        <strain evidence="12 13">CKOBP-6</strain>
    </source>
</reference>
<dbReference type="RefSeq" id="WP_113029843.1">
    <property type="nucleotide sequence ID" value="NZ_QMFB01000002.1"/>
</dbReference>
<dbReference type="GO" id="GO:0015035">
    <property type="term" value="F:protein-disulfide reductase activity"/>
    <property type="evidence" value="ECO:0007669"/>
    <property type="project" value="UniProtKB-UniRule"/>
</dbReference>
<evidence type="ECO:0000256" key="1">
    <source>
        <dbReference type="ARBA" id="ARBA00008987"/>
    </source>
</evidence>
<dbReference type="PRINTS" id="PR00421">
    <property type="entry name" value="THIOREDOXIN"/>
</dbReference>
<organism evidence="12 13">
    <name type="scientific">Paenibacillus contaminans</name>
    <dbReference type="NCBI Taxonomy" id="450362"/>
    <lineage>
        <taxon>Bacteria</taxon>
        <taxon>Bacillati</taxon>
        <taxon>Bacillota</taxon>
        <taxon>Bacilli</taxon>
        <taxon>Bacillales</taxon>
        <taxon>Paenibacillaceae</taxon>
        <taxon>Paenibacillus</taxon>
    </lineage>
</organism>
<dbReference type="InterPro" id="IPR017937">
    <property type="entry name" value="Thioredoxin_CS"/>
</dbReference>
<feature type="active site" description="Nucleophile" evidence="9">
    <location>
        <position position="30"/>
    </location>
</feature>
<dbReference type="InterPro" id="IPR036249">
    <property type="entry name" value="Thioredoxin-like_sf"/>
</dbReference>
<feature type="disulfide bond" description="Redox-active" evidence="10">
    <location>
        <begin position="30"/>
        <end position="33"/>
    </location>
</feature>
<dbReference type="GO" id="GO:0005829">
    <property type="term" value="C:cytosol"/>
    <property type="evidence" value="ECO:0007669"/>
    <property type="project" value="TreeGrafter"/>
</dbReference>
<feature type="site" description="Contributes to redox potential value" evidence="9">
    <location>
        <position position="31"/>
    </location>
</feature>
<dbReference type="Proteomes" id="UP000250369">
    <property type="component" value="Unassembled WGS sequence"/>
</dbReference>
<dbReference type="PROSITE" id="PS00194">
    <property type="entry name" value="THIOREDOXIN_1"/>
    <property type="match status" value="1"/>
</dbReference>
<evidence type="ECO:0000313" key="12">
    <source>
        <dbReference type="EMBL" id="RAV22437.1"/>
    </source>
</evidence>
<comment type="similarity">
    <text evidence="1 8">Belongs to the thioredoxin family.</text>
</comment>
<keyword evidence="4" id="KW-0249">Electron transport</keyword>
<keyword evidence="5 10" id="KW-1015">Disulfide bond</keyword>
<protein>
    <recommendedName>
        <fullName evidence="2 7">Thioredoxin</fullName>
    </recommendedName>
</protein>
<proteinExistence type="inferred from homology"/>
<feature type="site" description="Deprotonates C-terminal active site Cys" evidence="9">
    <location>
        <position position="24"/>
    </location>
</feature>
<feature type="site" description="Contributes to redox potential value" evidence="9">
    <location>
        <position position="32"/>
    </location>
</feature>
<dbReference type="GO" id="GO:0045454">
    <property type="term" value="P:cell redox homeostasis"/>
    <property type="evidence" value="ECO:0007669"/>
    <property type="project" value="TreeGrafter"/>
</dbReference>
<evidence type="ECO:0000256" key="6">
    <source>
        <dbReference type="ARBA" id="ARBA00023284"/>
    </source>
</evidence>
<dbReference type="InterPro" id="IPR005746">
    <property type="entry name" value="Thioredoxin"/>
</dbReference>
<dbReference type="PANTHER" id="PTHR45663:SF11">
    <property type="entry name" value="GEO12009P1"/>
    <property type="match status" value="1"/>
</dbReference>
<name>A0A329MXG5_9BACL</name>
<dbReference type="SUPFAM" id="SSF52833">
    <property type="entry name" value="Thioredoxin-like"/>
    <property type="match status" value="1"/>
</dbReference>
<dbReference type="CDD" id="cd02947">
    <property type="entry name" value="TRX_family"/>
    <property type="match status" value="1"/>
</dbReference>
<feature type="active site" description="Nucleophile" evidence="9">
    <location>
        <position position="33"/>
    </location>
</feature>
<dbReference type="FunFam" id="3.40.30.10:FF:000001">
    <property type="entry name" value="Thioredoxin"/>
    <property type="match status" value="1"/>
</dbReference>
<evidence type="ECO:0000256" key="7">
    <source>
        <dbReference type="NCBIfam" id="TIGR01068"/>
    </source>
</evidence>
<gene>
    <name evidence="12" type="primary">trxA</name>
    <name evidence="12" type="ORF">DQG23_05725</name>
</gene>
<evidence type="ECO:0000256" key="3">
    <source>
        <dbReference type="ARBA" id="ARBA00022448"/>
    </source>
</evidence>
<dbReference type="Pfam" id="PF00085">
    <property type="entry name" value="Thioredoxin"/>
    <property type="match status" value="1"/>
</dbReference>
<evidence type="ECO:0000256" key="2">
    <source>
        <dbReference type="ARBA" id="ARBA00020570"/>
    </source>
</evidence>
<dbReference type="PANTHER" id="PTHR45663">
    <property type="entry name" value="GEO12009P1"/>
    <property type="match status" value="1"/>
</dbReference>
<evidence type="ECO:0000256" key="10">
    <source>
        <dbReference type="PIRSR" id="PIRSR000077-4"/>
    </source>
</evidence>
<keyword evidence="13" id="KW-1185">Reference proteome</keyword>
<comment type="caution">
    <text evidence="12">The sequence shown here is derived from an EMBL/GenBank/DDBJ whole genome shotgun (WGS) entry which is preliminary data.</text>
</comment>
<keyword evidence="6 10" id="KW-0676">Redox-active center</keyword>
<keyword evidence="3" id="KW-0813">Transport</keyword>
<evidence type="ECO:0000256" key="8">
    <source>
        <dbReference type="PIRNR" id="PIRNR000077"/>
    </source>
</evidence>
<dbReference type="EMBL" id="QMFB01000002">
    <property type="protein sequence ID" value="RAV22437.1"/>
    <property type="molecule type" value="Genomic_DNA"/>
</dbReference>
<dbReference type="Gene3D" id="3.40.30.10">
    <property type="entry name" value="Glutaredoxin"/>
    <property type="match status" value="1"/>
</dbReference>
<dbReference type="NCBIfam" id="TIGR01068">
    <property type="entry name" value="thioredoxin"/>
    <property type="match status" value="1"/>
</dbReference>
<evidence type="ECO:0000256" key="5">
    <source>
        <dbReference type="ARBA" id="ARBA00023157"/>
    </source>
</evidence>
<evidence type="ECO:0000313" key="13">
    <source>
        <dbReference type="Proteomes" id="UP000250369"/>
    </source>
</evidence>
<dbReference type="PROSITE" id="PS51352">
    <property type="entry name" value="THIOREDOXIN_2"/>
    <property type="match status" value="1"/>
</dbReference>
<sequence length="103" mass="11369">MAIVSVTDQSFKGEVESTGTVLVDFWAPWCGPCKMLAPVLEELDKEVDIKIAKVNVDDNQESAGRFGVMSIPTLILFKDGQPVDKVVGFKSKDDLKNFVARHQ</sequence>
<evidence type="ECO:0000259" key="11">
    <source>
        <dbReference type="PROSITE" id="PS51352"/>
    </source>
</evidence>
<feature type="domain" description="Thioredoxin" evidence="11">
    <location>
        <begin position="1"/>
        <end position="103"/>
    </location>
</feature>
<dbReference type="OrthoDB" id="9790390at2"/>
<dbReference type="PIRSF" id="PIRSF000077">
    <property type="entry name" value="Thioredoxin"/>
    <property type="match status" value="1"/>
</dbReference>
<dbReference type="AlphaFoldDB" id="A0A329MXG5"/>
<evidence type="ECO:0000256" key="9">
    <source>
        <dbReference type="PIRSR" id="PIRSR000077-1"/>
    </source>
</evidence>
<evidence type="ECO:0000256" key="4">
    <source>
        <dbReference type="ARBA" id="ARBA00022982"/>
    </source>
</evidence>
<dbReference type="InterPro" id="IPR013766">
    <property type="entry name" value="Thioredoxin_domain"/>
</dbReference>
<accession>A0A329MXG5</accession>